<evidence type="ECO:0000256" key="5">
    <source>
        <dbReference type="ARBA" id="ARBA00023014"/>
    </source>
</evidence>
<name>A0A3S5GR45_GIAMU</name>
<dbReference type="Gene3D" id="1.20.1270.20">
    <property type="match status" value="2"/>
</dbReference>
<sequence>MVLDIEDHGTPMSCFQCEQTLKPTGCIKAGVCGKAPKTALIQDAIAYACAHLSKKPQLDDMLLLIQAIFATLTNVNFDDEALISRFLVPLCDRIRACPCSKEEPVAGFLKLAKSVAEEPFEKWHSTARKSISPDVLKQKYGPTNGGLRYMILLGVKGMAAYADHAYNLTTLLNTDPGVLFQAFSEMCPYLHKALLEDKLDTSQLLEFSLAIGKINLRVTELLDEYHAEALGVPTLCSVPIRLQPGKCILITGHDFVDMYFLLQACEKEGINVYTHGEMFPAYSYPKLRAFKCFKGHFGGAWYRQQKEMPHFPGAIVFTTNCIQTPLPSYRDRVFTMGCVGFTGLQHIERTDFSALIKCAKECTGFTSAQHCRETEEAVINSDIGKNCDLDAVHGVGFNHRALDDPAMLSKLVGLIKSGKIKRIQVNGGCDGMNSARSVFGRNASEAPNDTLILTGACGRFRFNRVREYGDIDGIPRLLDTGQCNDFYSIARIAKRVAEQLGCEVNDLPLDLYVSWYEQKAVVQLLTFLYLGIKGINLGPTMPLFLSTEALGALSEAFKLRPILAQ</sequence>
<dbReference type="Pfam" id="PF03063">
    <property type="entry name" value="Prismane"/>
    <property type="match status" value="1"/>
</dbReference>
<dbReference type="InterPro" id="IPR016099">
    <property type="entry name" value="Prismane-like_a/b-sand"/>
</dbReference>
<dbReference type="GO" id="GO:0004601">
    <property type="term" value="F:peroxidase activity"/>
    <property type="evidence" value="ECO:0007669"/>
    <property type="project" value="TreeGrafter"/>
</dbReference>
<dbReference type="OrthoDB" id="1470350at2759"/>
<dbReference type="AlphaFoldDB" id="A0A3S5GR45"/>
<dbReference type="InterPro" id="IPR004137">
    <property type="entry name" value="HCP/CODH"/>
</dbReference>
<dbReference type="GO" id="GO:0050418">
    <property type="term" value="F:hydroxylamine reductase activity"/>
    <property type="evidence" value="ECO:0007669"/>
    <property type="project" value="TreeGrafter"/>
</dbReference>
<accession>A0A3S5GR45</accession>
<evidence type="ECO:0000313" key="8">
    <source>
        <dbReference type="Proteomes" id="UP000315496"/>
    </source>
</evidence>
<dbReference type="PANTHER" id="PTHR30109:SF0">
    <property type="entry name" value="HYDROXYLAMINE REDUCTASE"/>
    <property type="match status" value="1"/>
</dbReference>
<dbReference type="PANTHER" id="PTHR30109">
    <property type="entry name" value="HYDROXYLAMINE REDUCTASE"/>
    <property type="match status" value="1"/>
</dbReference>
<keyword evidence="2" id="KW-0479">Metal-binding</keyword>
<dbReference type="Gene3D" id="3.40.50.2030">
    <property type="match status" value="2"/>
</dbReference>
<evidence type="ECO:0000256" key="4">
    <source>
        <dbReference type="ARBA" id="ARBA00023004"/>
    </source>
</evidence>
<keyword evidence="4" id="KW-0408">Iron</keyword>
<dbReference type="NCBIfam" id="TIGR01703">
    <property type="entry name" value="hybrid_clust"/>
    <property type="match status" value="1"/>
</dbReference>
<evidence type="ECO:0000313" key="7">
    <source>
        <dbReference type="EMBL" id="TNJ27889.1"/>
    </source>
</evidence>
<dbReference type="VEuPathDB" id="GiardiaDB:GMRT_15281"/>
<dbReference type="GO" id="GO:0051536">
    <property type="term" value="F:iron-sulfur cluster binding"/>
    <property type="evidence" value="ECO:0007669"/>
    <property type="project" value="UniProtKB-KW"/>
</dbReference>
<dbReference type="GO" id="GO:0046872">
    <property type="term" value="F:metal ion binding"/>
    <property type="evidence" value="ECO:0007669"/>
    <property type="project" value="UniProtKB-KW"/>
</dbReference>
<dbReference type="InterPro" id="IPR011254">
    <property type="entry name" value="Prismane-like_sf"/>
</dbReference>
<evidence type="ECO:0000256" key="2">
    <source>
        <dbReference type="ARBA" id="ARBA00022723"/>
    </source>
</evidence>
<dbReference type="SUPFAM" id="SSF56821">
    <property type="entry name" value="Prismane protein-like"/>
    <property type="match status" value="1"/>
</dbReference>
<keyword evidence="8" id="KW-1185">Reference proteome</keyword>
<keyword evidence="3" id="KW-0560">Oxidoreductase</keyword>
<organism evidence="6">
    <name type="scientific">Giardia muris</name>
    <dbReference type="NCBI Taxonomy" id="5742"/>
    <lineage>
        <taxon>Eukaryota</taxon>
        <taxon>Metamonada</taxon>
        <taxon>Diplomonadida</taxon>
        <taxon>Hexamitidae</taxon>
        <taxon>Giardiinae</taxon>
        <taxon>Giardia</taxon>
    </lineage>
</organism>
<reference evidence="7 8" key="2">
    <citation type="submission" date="2019-05" db="EMBL/GenBank/DDBJ databases">
        <title>The compact genome of Giardia muris reveals important steps in the evolution of intestinal protozoan parasites.</title>
        <authorList>
            <person name="Xu F."/>
            <person name="Jimenez-Gonzalez A."/>
            <person name="Einarsson E."/>
            <person name="Astvaldsson A."/>
            <person name="Peirasmaki D."/>
            <person name="Eckmann L."/>
            <person name="Andersson J.O."/>
            <person name="Svard S.G."/>
            <person name="Jerlstrom-Hultqvist J."/>
        </authorList>
    </citation>
    <scope>NUCLEOTIDE SEQUENCE [LARGE SCALE GENOMIC DNA]</scope>
    <source>
        <strain evidence="7 8">Roberts-Thomson</strain>
    </source>
</reference>
<evidence type="ECO:0000256" key="3">
    <source>
        <dbReference type="ARBA" id="ARBA00023002"/>
    </source>
</evidence>
<evidence type="ECO:0000313" key="6">
    <source>
        <dbReference type="EMBL" id="AXQ17133.1"/>
    </source>
</evidence>
<keyword evidence="1" id="KW-0963">Cytoplasm</keyword>
<proteinExistence type="inferred from homology"/>
<dbReference type="GO" id="GO:0005737">
    <property type="term" value="C:cytoplasm"/>
    <property type="evidence" value="ECO:0007669"/>
    <property type="project" value="InterPro"/>
</dbReference>
<protein>
    <submittedName>
        <fullName evidence="6">Hybrid cluster protein</fullName>
    </submittedName>
</protein>
<dbReference type="EMBL" id="VDLU01000003">
    <property type="protein sequence ID" value="TNJ27889.1"/>
    <property type="molecule type" value="Genomic_DNA"/>
</dbReference>
<gene>
    <name evidence="6" type="ORF">GM_15281</name>
    <name evidence="7" type="ORF">GMRT_15281</name>
</gene>
<dbReference type="InterPro" id="IPR010048">
    <property type="entry name" value="Hydroxylam_reduct"/>
</dbReference>
<dbReference type="GO" id="GO:0042542">
    <property type="term" value="P:response to hydrogen peroxide"/>
    <property type="evidence" value="ECO:0007669"/>
    <property type="project" value="TreeGrafter"/>
</dbReference>
<keyword evidence="5" id="KW-0411">Iron-sulfur</keyword>
<evidence type="ECO:0000256" key="1">
    <source>
        <dbReference type="ARBA" id="ARBA00022490"/>
    </source>
</evidence>
<dbReference type="InterPro" id="IPR016100">
    <property type="entry name" value="Prismane_a-bundle"/>
</dbReference>
<dbReference type="HAMAP" id="MF_00069">
    <property type="entry name" value="Hydroxylam_reduct"/>
    <property type="match status" value="1"/>
</dbReference>
<dbReference type="NCBIfam" id="NF003658">
    <property type="entry name" value="PRK05290.1"/>
    <property type="match status" value="1"/>
</dbReference>
<dbReference type="Proteomes" id="UP000315496">
    <property type="component" value="Chromosome 3"/>
</dbReference>
<reference evidence="6" key="1">
    <citation type="submission" date="2017-12" db="EMBL/GenBank/DDBJ databases">
        <title>Evolution of oxygen defenses in diplomonads: an ancestral core extended with laterally acquired functions.</title>
        <authorList>
            <person name="Jimenez-Gonzalez A."/>
            <person name="Xu F."/>
            <person name="Andersson J.O."/>
        </authorList>
    </citation>
    <scope>NUCLEOTIDE SEQUENCE</scope>
</reference>
<dbReference type="EMBL" id="MG708249">
    <property type="protein sequence ID" value="AXQ17133.1"/>
    <property type="molecule type" value="Genomic_DNA"/>
</dbReference>